<dbReference type="AlphaFoldDB" id="A0A1C6T7N8"/>
<evidence type="ECO:0000313" key="2">
    <source>
        <dbReference type="EMBL" id="SCL37840.1"/>
    </source>
</evidence>
<reference evidence="3" key="1">
    <citation type="submission" date="2016-06" db="EMBL/GenBank/DDBJ databases">
        <authorList>
            <person name="Varghese N."/>
            <person name="Submissions Spin"/>
        </authorList>
    </citation>
    <scope>NUCLEOTIDE SEQUENCE [LARGE SCALE GENOMIC DNA]</scope>
    <source>
        <strain evidence="3">DSM 45431</strain>
    </source>
</reference>
<evidence type="ECO:0000256" key="1">
    <source>
        <dbReference type="SAM" id="Phobius"/>
    </source>
</evidence>
<keyword evidence="3" id="KW-1185">Reference proteome</keyword>
<protein>
    <submittedName>
        <fullName evidence="2">Uncharacterized protein</fullName>
    </submittedName>
</protein>
<dbReference type="Proteomes" id="UP000199413">
    <property type="component" value="Unassembled WGS sequence"/>
</dbReference>
<keyword evidence="1" id="KW-0472">Membrane</keyword>
<accession>A0A1C6T7N8</accession>
<evidence type="ECO:0000313" key="3">
    <source>
        <dbReference type="Proteomes" id="UP000199413"/>
    </source>
</evidence>
<dbReference type="STRING" id="568872.GA0070624_6009"/>
<dbReference type="EMBL" id="FMHV01000002">
    <property type="protein sequence ID" value="SCL37840.1"/>
    <property type="molecule type" value="Genomic_DNA"/>
</dbReference>
<feature type="transmembrane region" description="Helical" evidence="1">
    <location>
        <begin position="35"/>
        <end position="56"/>
    </location>
</feature>
<dbReference type="RefSeq" id="WP_091346399.1">
    <property type="nucleotide sequence ID" value="NZ_FMHV01000002.1"/>
</dbReference>
<proteinExistence type="predicted"/>
<gene>
    <name evidence="2" type="ORF">GA0070624_6009</name>
</gene>
<organism evidence="2 3">
    <name type="scientific">Micromonospora rhizosphaerae</name>
    <dbReference type="NCBI Taxonomy" id="568872"/>
    <lineage>
        <taxon>Bacteria</taxon>
        <taxon>Bacillati</taxon>
        <taxon>Actinomycetota</taxon>
        <taxon>Actinomycetes</taxon>
        <taxon>Micromonosporales</taxon>
        <taxon>Micromonosporaceae</taxon>
        <taxon>Micromonospora</taxon>
    </lineage>
</organism>
<keyword evidence="1" id="KW-1133">Transmembrane helix</keyword>
<sequence length="60" mass="6088">MKRGRIGDVVVGTIGDVAGTVVDPRRGFGQLRSAVSGRAITLGLAGLAAGLLIACVRRRG</sequence>
<name>A0A1C6T7N8_9ACTN</name>
<keyword evidence="1" id="KW-0812">Transmembrane</keyword>